<evidence type="ECO:0000256" key="1">
    <source>
        <dbReference type="ARBA" id="ARBA00008213"/>
    </source>
</evidence>
<keyword evidence="3 9" id="KW-0805">Transcription regulation</keyword>
<accession>A0A4R6Q052</accession>
<dbReference type="Pfam" id="PF03449">
    <property type="entry name" value="GreA_GreB_N"/>
    <property type="match status" value="1"/>
</dbReference>
<dbReference type="AlphaFoldDB" id="A0A4R6Q052"/>
<dbReference type="GO" id="GO:0003677">
    <property type="term" value="F:DNA binding"/>
    <property type="evidence" value="ECO:0007669"/>
    <property type="project" value="UniProtKB-UniRule"/>
</dbReference>
<dbReference type="Gene3D" id="1.10.287.180">
    <property type="entry name" value="Transcription elongation factor, GreA/GreB, N-terminal domain"/>
    <property type="match status" value="1"/>
</dbReference>
<feature type="domain" description="Transcription elongation factor GreA/GreB C-terminal" evidence="12">
    <location>
        <begin position="83"/>
        <end position="158"/>
    </location>
</feature>
<evidence type="ECO:0000256" key="2">
    <source>
        <dbReference type="ARBA" id="ARBA00013729"/>
    </source>
</evidence>
<evidence type="ECO:0000256" key="6">
    <source>
        <dbReference type="ARBA" id="ARBA00023163"/>
    </source>
</evidence>
<protein>
    <recommendedName>
        <fullName evidence="2 9">Transcription elongation factor GreA</fullName>
    </recommendedName>
    <alternativeName>
        <fullName evidence="8 9">Transcript cleavage factor GreA</fullName>
    </alternativeName>
</protein>
<evidence type="ECO:0000313" key="15">
    <source>
        <dbReference type="Proteomes" id="UP000295500"/>
    </source>
</evidence>
<dbReference type="PROSITE" id="PS00830">
    <property type="entry name" value="GREAB_2"/>
    <property type="match status" value="1"/>
</dbReference>
<dbReference type="Gene3D" id="3.10.50.30">
    <property type="entry name" value="Transcription elongation factor, GreA/GreB, C-terminal domain"/>
    <property type="match status" value="1"/>
</dbReference>
<keyword evidence="4 9" id="KW-0175">Coiled coil</keyword>
<dbReference type="GO" id="GO:0006354">
    <property type="term" value="P:DNA-templated transcription elongation"/>
    <property type="evidence" value="ECO:0007669"/>
    <property type="project" value="TreeGrafter"/>
</dbReference>
<keyword evidence="5 9" id="KW-0238">DNA-binding</keyword>
<dbReference type="NCBIfam" id="TIGR01462">
    <property type="entry name" value="greA"/>
    <property type="match status" value="1"/>
</dbReference>
<evidence type="ECO:0000256" key="10">
    <source>
        <dbReference type="RuleBase" id="RU000556"/>
    </source>
</evidence>
<dbReference type="InterPro" id="IPR036805">
    <property type="entry name" value="Tscrpt_elong_fac_GreA/B_N_sf"/>
</dbReference>
<dbReference type="OrthoDB" id="9808774at2"/>
<evidence type="ECO:0000259" key="13">
    <source>
        <dbReference type="Pfam" id="PF03449"/>
    </source>
</evidence>
<dbReference type="GO" id="GO:0032784">
    <property type="term" value="P:regulation of DNA-templated transcription elongation"/>
    <property type="evidence" value="ECO:0007669"/>
    <property type="project" value="UniProtKB-UniRule"/>
</dbReference>
<dbReference type="SUPFAM" id="SSF54534">
    <property type="entry name" value="FKBP-like"/>
    <property type="match status" value="1"/>
</dbReference>
<dbReference type="NCBIfam" id="NF001263">
    <property type="entry name" value="PRK00226.1-4"/>
    <property type="match status" value="1"/>
</dbReference>
<comment type="similarity">
    <text evidence="1 9 10">Belongs to the GreA/GreB family.</text>
</comment>
<feature type="domain" description="Transcription elongation factor GreA/GreB N-terminal" evidence="13">
    <location>
        <begin position="6"/>
        <end position="75"/>
    </location>
</feature>
<dbReference type="InterPro" id="IPR023459">
    <property type="entry name" value="Tscrpt_elong_fac_GreA/B_fam"/>
</dbReference>
<dbReference type="InterPro" id="IPR022691">
    <property type="entry name" value="Tscrpt_elong_fac_GreA/B_N"/>
</dbReference>
<dbReference type="Pfam" id="PF01272">
    <property type="entry name" value="GreA_GreB"/>
    <property type="match status" value="1"/>
</dbReference>
<organism evidence="14 15">
    <name type="scientific">Aminicella lysinilytica</name>
    <dbReference type="NCBI Taxonomy" id="433323"/>
    <lineage>
        <taxon>Bacteria</taxon>
        <taxon>Bacillati</taxon>
        <taxon>Bacillota</taxon>
        <taxon>Clostridia</taxon>
        <taxon>Peptostreptococcales</taxon>
        <taxon>Anaerovoracaceae</taxon>
        <taxon>Aminicella</taxon>
    </lineage>
</organism>
<dbReference type="InterPro" id="IPR001437">
    <property type="entry name" value="Tscrpt_elong_fac_GreA/B_C"/>
</dbReference>
<dbReference type="InterPro" id="IPR018151">
    <property type="entry name" value="TF_GreA/GreB_CS"/>
</dbReference>
<evidence type="ECO:0000259" key="12">
    <source>
        <dbReference type="Pfam" id="PF01272"/>
    </source>
</evidence>
<evidence type="ECO:0000256" key="11">
    <source>
        <dbReference type="SAM" id="MobiDB-lite"/>
    </source>
</evidence>
<dbReference type="GO" id="GO:0003746">
    <property type="term" value="F:translation elongation factor activity"/>
    <property type="evidence" value="ECO:0007669"/>
    <property type="project" value="UniProtKB-KW"/>
</dbReference>
<dbReference type="PANTHER" id="PTHR30437">
    <property type="entry name" value="TRANSCRIPTION ELONGATION FACTOR GREA"/>
    <property type="match status" value="1"/>
</dbReference>
<dbReference type="EMBL" id="SNXO01000023">
    <property type="protein sequence ID" value="TDP53693.1"/>
    <property type="molecule type" value="Genomic_DNA"/>
</dbReference>
<keyword evidence="14" id="KW-0251">Elongation factor</keyword>
<comment type="function">
    <text evidence="7 9 10">Necessary for efficient RNA polymerase transcription elongation past template-encoded arresting sites. The arresting sites in DNA have the property of trapping a certain fraction of elongating RNA polymerases that pass through, resulting in locked ternary complexes. Cleavage of the nascent transcript by cleavage factors such as GreA or GreB allows the resumption of elongation from the new 3'terminus. GreA releases sequences of 2 to 3 nucleotides.</text>
</comment>
<proteinExistence type="inferred from homology"/>
<evidence type="ECO:0000256" key="3">
    <source>
        <dbReference type="ARBA" id="ARBA00023015"/>
    </source>
</evidence>
<dbReference type="FunFam" id="1.10.287.180:FF:000001">
    <property type="entry name" value="Transcription elongation factor GreA"/>
    <property type="match status" value="1"/>
</dbReference>
<evidence type="ECO:0000256" key="8">
    <source>
        <dbReference type="ARBA" id="ARBA00030776"/>
    </source>
</evidence>
<dbReference type="SUPFAM" id="SSF46557">
    <property type="entry name" value="GreA transcript cleavage protein, N-terminal domain"/>
    <property type="match status" value="1"/>
</dbReference>
<dbReference type="RefSeq" id="WP_133528695.1">
    <property type="nucleotide sequence ID" value="NZ_SNXO01000023.1"/>
</dbReference>
<evidence type="ECO:0000256" key="5">
    <source>
        <dbReference type="ARBA" id="ARBA00023125"/>
    </source>
</evidence>
<reference evidence="14 15" key="1">
    <citation type="submission" date="2019-03" db="EMBL/GenBank/DDBJ databases">
        <title>Genomic Encyclopedia of Type Strains, Phase IV (KMG-IV): sequencing the most valuable type-strain genomes for metagenomic binning, comparative biology and taxonomic classification.</title>
        <authorList>
            <person name="Goeker M."/>
        </authorList>
    </citation>
    <scope>NUCLEOTIDE SEQUENCE [LARGE SCALE GENOMIC DNA]</scope>
    <source>
        <strain evidence="14 15">DSM 28287</strain>
    </source>
</reference>
<dbReference type="HAMAP" id="MF_00105">
    <property type="entry name" value="GreA_GreB"/>
    <property type="match status" value="1"/>
</dbReference>
<dbReference type="Proteomes" id="UP000295500">
    <property type="component" value="Unassembled WGS sequence"/>
</dbReference>
<dbReference type="InterPro" id="IPR028624">
    <property type="entry name" value="Tscrpt_elong_fac_GreA/B"/>
</dbReference>
<keyword evidence="14" id="KW-0648">Protein biosynthesis</keyword>
<keyword evidence="6 9" id="KW-0804">Transcription</keyword>
<comment type="caution">
    <text evidence="14">The sequence shown here is derived from an EMBL/GenBank/DDBJ whole genome shotgun (WGS) entry which is preliminary data.</text>
</comment>
<dbReference type="InterPro" id="IPR036953">
    <property type="entry name" value="GreA/GreB_C_sf"/>
</dbReference>
<dbReference type="InterPro" id="IPR006359">
    <property type="entry name" value="Tscrpt_elong_fac_GreA"/>
</dbReference>
<sequence>MADEVLLTQEGYDKLEAERDELVSVRRKEVSERLKEAISYGDLSENAEYDAAKNEQAELEERIHKLETMMRNATIVNEKDVKGDKVNVGLKVKVKDMDSKKSKEFIIVGSNESDPFSDPAKISNTSPVGRSLLGKKKGDKVEITVPDKILRYKIESISKAE</sequence>
<keyword evidence="15" id="KW-1185">Reference proteome</keyword>
<name>A0A4R6Q052_9FIRM</name>
<evidence type="ECO:0000256" key="9">
    <source>
        <dbReference type="HAMAP-Rule" id="MF_00105"/>
    </source>
</evidence>
<feature type="coiled-coil region" evidence="9">
    <location>
        <begin position="49"/>
        <end position="76"/>
    </location>
</feature>
<evidence type="ECO:0000256" key="7">
    <source>
        <dbReference type="ARBA" id="ARBA00024916"/>
    </source>
</evidence>
<feature type="region of interest" description="Disordered" evidence="11">
    <location>
        <begin position="114"/>
        <end position="133"/>
    </location>
</feature>
<evidence type="ECO:0000256" key="4">
    <source>
        <dbReference type="ARBA" id="ARBA00023054"/>
    </source>
</evidence>
<dbReference type="PIRSF" id="PIRSF006092">
    <property type="entry name" value="GreA_GreB"/>
    <property type="match status" value="1"/>
</dbReference>
<gene>
    <name evidence="9" type="primary">greA</name>
    <name evidence="14" type="ORF">EV211_1238</name>
</gene>
<dbReference type="GO" id="GO:0070063">
    <property type="term" value="F:RNA polymerase binding"/>
    <property type="evidence" value="ECO:0007669"/>
    <property type="project" value="InterPro"/>
</dbReference>
<dbReference type="PANTHER" id="PTHR30437:SF4">
    <property type="entry name" value="TRANSCRIPTION ELONGATION FACTOR GREA"/>
    <property type="match status" value="1"/>
</dbReference>
<evidence type="ECO:0000313" key="14">
    <source>
        <dbReference type="EMBL" id="TDP53693.1"/>
    </source>
</evidence>